<dbReference type="InterPro" id="IPR009057">
    <property type="entry name" value="Homeodomain-like_sf"/>
</dbReference>
<reference evidence="2 3" key="1">
    <citation type="submission" date="2018-06" db="EMBL/GenBank/DDBJ databases">
        <authorList>
            <consortium name="Pathogen Informatics"/>
            <person name="Doyle S."/>
        </authorList>
    </citation>
    <scope>NUCLEOTIDE SEQUENCE [LARGE SCALE GENOMIC DNA]</scope>
    <source>
        <strain evidence="2 3">NCTC10418</strain>
    </source>
</reference>
<dbReference type="AlphaFoldDB" id="A0A376KWI4"/>
<name>A0A376KWI4_ECOLX</name>
<dbReference type="SUPFAM" id="SSF46689">
    <property type="entry name" value="Homeodomain-like"/>
    <property type="match status" value="1"/>
</dbReference>
<accession>A0A376KWI4</accession>
<organism evidence="2 3">
    <name type="scientific">Escherichia coli</name>
    <dbReference type="NCBI Taxonomy" id="562"/>
    <lineage>
        <taxon>Bacteria</taxon>
        <taxon>Pseudomonadati</taxon>
        <taxon>Pseudomonadota</taxon>
        <taxon>Gammaproteobacteria</taxon>
        <taxon>Enterobacterales</taxon>
        <taxon>Enterobacteriaceae</taxon>
        <taxon>Escherichia</taxon>
    </lineage>
</organism>
<comment type="similarity">
    <text evidence="1">Belongs to the transposase 8 family.</text>
</comment>
<proteinExistence type="inferred from homology"/>
<protein>
    <submittedName>
        <fullName evidence="2">Transposase IS3 family</fullName>
    </submittedName>
</protein>
<dbReference type="Pfam" id="PF01527">
    <property type="entry name" value="HTH_Tnp_1"/>
    <property type="match status" value="1"/>
</dbReference>
<evidence type="ECO:0000313" key="3">
    <source>
        <dbReference type="Proteomes" id="UP000255460"/>
    </source>
</evidence>
<dbReference type="GO" id="GO:0004803">
    <property type="term" value="F:transposase activity"/>
    <property type="evidence" value="ECO:0007669"/>
    <property type="project" value="InterPro"/>
</dbReference>
<sequence>MFTEEEKIRAIELYFKYGRKLAPVVRELGYPSKRNLRRWIRSWEAGGGAKESVRHKHRYSDEQKQVAVEHYLNHGGCLAFTSRALGYPLH</sequence>
<dbReference type="InterPro" id="IPR002514">
    <property type="entry name" value="Transposase_8"/>
</dbReference>
<dbReference type="GO" id="GO:0006313">
    <property type="term" value="P:DNA transposition"/>
    <property type="evidence" value="ECO:0007669"/>
    <property type="project" value="InterPro"/>
</dbReference>
<dbReference type="GO" id="GO:0003677">
    <property type="term" value="F:DNA binding"/>
    <property type="evidence" value="ECO:0007669"/>
    <property type="project" value="InterPro"/>
</dbReference>
<gene>
    <name evidence="2" type="ORF">NCTC10418_04683</name>
</gene>
<dbReference type="EMBL" id="UFZQ01000001">
    <property type="protein sequence ID" value="STE87024.1"/>
    <property type="molecule type" value="Genomic_DNA"/>
</dbReference>
<dbReference type="Proteomes" id="UP000255460">
    <property type="component" value="Unassembled WGS sequence"/>
</dbReference>
<evidence type="ECO:0000256" key="1">
    <source>
        <dbReference type="ARBA" id="ARBA00009964"/>
    </source>
</evidence>
<evidence type="ECO:0000313" key="2">
    <source>
        <dbReference type="EMBL" id="STE87024.1"/>
    </source>
</evidence>